<evidence type="ECO:0000256" key="8">
    <source>
        <dbReference type="ARBA" id="ARBA00023170"/>
    </source>
</evidence>
<comment type="subcellular location">
    <subcellularLocation>
        <location evidence="1">Cell membrane</location>
        <topology evidence="1">Multi-pass membrane protein</topology>
    </subcellularLocation>
</comment>
<evidence type="ECO:0000313" key="12">
    <source>
        <dbReference type="Proteomes" id="UP000005205"/>
    </source>
</evidence>
<keyword evidence="8" id="KW-0675">Receptor</keyword>
<dbReference type="PANTHER" id="PTHR21137">
    <property type="entry name" value="ODORANT RECEPTOR"/>
    <property type="match status" value="1"/>
</dbReference>
<keyword evidence="9" id="KW-0807">Transducer</keyword>
<dbReference type="Proteomes" id="UP000005205">
    <property type="component" value="Unassembled WGS sequence"/>
</dbReference>
<keyword evidence="12" id="KW-1185">Reference proteome</keyword>
<evidence type="ECO:0000256" key="9">
    <source>
        <dbReference type="ARBA" id="ARBA00023224"/>
    </source>
</evidence>
<protein>
    <recommendedName>
        <fullName evidence="13">Odorant receptor</fullName>
    </recommendedName>
</protein>
<dbReference type="GO" id="GO:0007165">
    <property type="term" value="P:signal transduction"/>
    <property type="evidence" value="ECO:0007669"/>
    <property type="project" value="UniProtKB-KW"/>
</dbReference>
<feature type="transmembrane region" description="Helical" evidence="10">
    <location>
        <begin position="345"/>
        <end position="368"/>
    </location>
</feature>
<evidence type="ECO:0000256" key="7">
    <source>
        <dbReference type="ARBA" id="ARBA00023136"/>
    </source>
</evidence>
<gene>
    <name evidence="11" type="primary">105618174</name>
</gene>
<evidence type="ECO:0008006" key="13">
    <source>
        <dbReference type="Google" id="ProtNLM"/>
    </source>
</evidence>
<reference evidence="12" key="1">
    <citation type="journal article" date="2011" name="PLoS Genet.">
        <title>The genome sequence of the leaf-cutter ant Atta cephalotes reveals insights into its obligate symbiotic lifestyle.</title>
        <authorList>
            <person name="Suen G."/>
            <person name="Teiling C."/>
            <person name="Li L."/>
            <person name="Holt C."/>
            <person name="Abouheif E."/>
            <person name="Bornberg-Bauer E."/>
            <person name="Bouffard P."/>
            <person name="Caldera E.J."/>
            <person name="Cash E."/>
            <person name="Cavanaugh A."/>
            <person name="Denas O."/>
            <person name="Elhaik E."/>
            <person name="Fave M.J."/>
            <person name="Gadau J."/>
            <person name="Gibson J.D."/>
            <person name="Graur D."/>
            <person name="Grubbs K.J."/>
            <person name="Hagen D.E."/>
            <person name="Harkins T.T."/>
            <person name="Helmkampf M."/>
            <person name="Hu H."/>
            <person name="Johnson B.R."/>
            <person name="Kim J."/>
            <person name="Marsh S.E."/>
            <person name="Moeller J.A."/>
            <person name="Munoz-Torres M.C."/>
            <person name="Murphy M.C."/>
            <person name="Naughton M.C."/>
            <person name="Nigam S."/>
            <person name="Overson R."/>
            <person name="Rajakumar R."/>
            <person name="Reese J.T."/>
            <person name="Scott J.J."/>
            <person name="Smith C.R."/>
            <person name="Tao S."/>
            <person name="Tsutsui N.D."/>
            <person name="Viljakainen L."/>
            <person name="Wissler L."/>
            <person name="Yandell M.D."/>
            <person name="Zimmer F."/>
            <person name="Taylor J."/>
            <person name="Slater S.C."/>
            <person name="Clifton S.W."/>
            <person name="Warren W.C."/>
            <person name="Elsik C.G."/>
            <person name="Smith C.D."/>
            <person name="Weinstock G.M."/>
            <person name="Gerardo N.M."/>
            <person name="Currie C.R."/>
        </authorList>
    </citation>
    <scope>NUCLEOTIDE SEQUENCE [LARGE SCALE GENOMIC DNA]</scope>
</reference>
<feature type="transmembrane region" description="Helical" evidence="10">
    <location>
        <begin position="294"/>
        <end position="314"/>
    </location>
</feature>
<keyword evidence="5" id="KW-0552">Olfaction</keyword>
<accession>A0A158NC47</accession>
<reference evidence="11" key="2">
    <citation type="submission" date="2016-04" db="UniProtKB">
        <authorList>
            <consortium name="EnsemblMetazoa"/>
        </authorList>
    </citation>
    <scope>IDENTIFICATION</scope>
</reference>
<sequence>MASCKTWNKEMSREFSLYKRVMWPLGSWPLDHNRNFAKLRALLLIVTQTMMIVYIGVDINFHNNITLVMVIDHLMLASCGTLTIVKIALIRLHRDNLLKNLVNASNDWTYIIKQNHRQVMFRYTNIGRFVFFFQMSSSYFVIMPLIIESLLSFATIPSRNITLIAKSEKEMQAMQLPQEMICPFDAQIVCFSMCILQSIQLISTCTGNVGSDVFLFGVFMHLCGQLEVLSLELQQFHERKKNGCWKRSKMVMLIERHCLLLNLAKDIVDSIIVILPSMEFHMGCTNTEQNIDSLMLACCGLLGVFKIICFRIYAKNLTDNYSSARNDYLTIKNADYRAIMRKHAFMGRVLSCFMVCFAYISVVIYSLMPLLGNDSLFLNITLHLCGQVKILKADFVNFVVSSPQVYDRFNDLIRRHNYLMELAKELTESISVVLLTQLFISSILLCIMGKSALVLCTSLTQLSIYSFVGDHLKSQMEEIGFFIYQSNWYNFPTKLARNLIFIIMRTRSPAKLLAGNFIVVNLATYMSILKTSISYLSLLRVMIEM</sequence>
<evidence type="ECO:0000313" key="11">
    <source>
        <dbReference type="EnsemblMetazoa" id="XP_012055105.1"/>
    </source>
</evidence>
<feature type="transmembrane region" description="Helical" evidence="10">
    <location>
        <begin position="429"/>
        <end position="448"/>
    </location>
</feature>
<dbReference type="InterPro" id="IPR004117">
    <property type="entry name" value="7tm6_olfct_rcpt"/>
</dbReference>
<keyword evidence="3" id="KW-0716">Sensory transduction</keyword>
<feature type="transmembrane region" description="Helical" evidence="10">
    <location>
        <begin position="126"/>
        <end position="147"/>
    </location>
</feature>
<evidence type="ECO:0000256" key="3">
    <source>
        <dbReference type="ARBA" id="ARBA00022606"/>
    </source>
</evidence>
<dbReference type="EMBL" id="ADTU01000546">
    <property type="status" value="NOT_ANNOTATED_CDS"/>
    <property type="molecule type" value="Genomic_DNA"/>
</dbReference>
<keyword evidence="6 10" id="KW-1133">Transmembrane helix</keyword>
<keyword evidence="4 10" id="KW-0812">Transmembrane</keyword>
<evidence type="ECO:0000256" key="2">
    <source>
        <dbReference type="ARBA" id="ARBA00022475"/>
    </source>
</evidence>
<evidence type="ECO:0000256" key="4">
    <source>
        <dbReference type="ARBA" id="ARBA00022692"/>
    </source>
</evidence>
<dbReference type="GO" id="GO:0004984">
    <property type="term" value="F:olfactory receptor activity"/>
    <property type="evidence" value="ECO:0007669"/>
    <property type="project" value="InterPro"/>
</dbReference>
<keyword evidence="2" id="KW-1003">Cell membrane</keyword>
<dbReference type="KEGG" id="acep:105618174"/>
<evidence type="ECO:0000256" key="5">
    <source>
        <dbReference type="ARBA" id="ARBA00022725"/>
    </source>
</evidence>
<dbReference type="EnsemblMetazoa" id="XM_012199715.1">
    <property type="protein sequence ID" value="XP_012055105.1"/>
    <property type="gene ID" value="LOC105618174"/>
</dbReference>
<dbReference type="GO" id="GO:0005549">
    <property type="term" value="F:odorant binding"/>
    <property type="evidence" value="ECO:0007669"/>
    <property type="project" value="InterPro"/>
</dbReference>
<keyword evidence="7 10" id="KW-0472">Membrane</keyword>
<evidence type="ECO:0000256" key="6">
    <source>
        <dbReference type="ARBA" id="ARBA00022989"/>
    </source>
</evidence>
<dbReference type="AlphaFoldDB" id="A0A158NC47"/>
<proteinExistence type="predicted"/>
<dbReference type="PANTHER" id="PTHR21137:SF35">
    <property type="entry name" value="ODORANT RECEPTOR 19A-RELATED"/>
    <property type="match status" value="1"/>
</dbReference>
<name>A0A158NC47_ATTCE</name>
<feature type="transmembrane region" description="Helical" evidence="10">
    <location>
        <begin position="65"/>
        <end position="89"/>
    </location>
</feature>
<organism evidence="11 12">
    <name type="scientific">Atta cephalotes</name>
    <name type="common">Leafcutter ant</name>
    <dbReference type="NCBI Taxonomy" id="12957"/>
    <lineage>
        <taxon>Eukaryota</taxon>
        <taxon>Metazoa</taxon>
        <taxon>Ecdysozoa</taxon>
        <taxon>Arthropoda</taxon>
        <taxon>Hexapoda</taxon>
        <taxon>Insecta</taxon>
        <taxon>Pterygota</taxon>
        <taxon>Neoptera</taxon>
        <taxon>Endopterygota</taxon>
        <taxon>Hymenoptera</taxon>
        <taxon>Apocrita</taxon>
        <taxon>Aculeata</taxon>
        <taxon>Formicoidea</taxon>
        <taxon>Formicidae</taxon>
        <taxon>Myrmicinae</taxon>
        <taxon>Atta</taxon>
    </lineage>
</organism>
<dbReference type="GO" id="GO:0005886">
    <property type="term" value="C:plasma membrane"/>
    <property type="evidence" value="ECO:0007669"/>
    <property type="project" value="TreeGrafter"/>
</dbReference>
<dbReference type="OrthoDB" id="6604226at2759"/>
<feature type="transmembrane region" description="Helical" evidence="10">
    <location>
        <begin position="41"/>
        <end position="59"/>
    </location>
</feature>
<evidence type="ECO:0000256" key="10">
    <source>
        <dbReference type="SAM" id="Phobius"/>
    </source>
</evidence>
<dbReference type="Pfam" id="PF02949">
    <property type="entry name" value="7tm_6"/>
    <property type="match status" value="2"/>
</dbReference>
<feature type="transmembrane region" description="Helical" evidence="10">
    <location>
        <begin position="512"/>
        <end position="536"/>
    </location>
</feature>
<evidence type="ECO:0000256" key="1">
    <source>
        <dbReference type="ARBA" id="ARBA00004651"/>
    </source>
</evidence>
<dbReference type="InParanoid" id="A0A158NC47"/>